<dbReference type="Gene3D" id="3.40.50.2000">
    <property type="entry name" value="Glycogen Phosphorylase B"/>
    <property type="match status" value="1"/>
</dbReference>
<comment type="caution">
    <text evidence="4">The sequence shown here is derived from an EMBL/GenBank/DDBJ whole genome shotgun (WGS) entry which is preliminary data.</text>
</comment>
<dbReference type="PANTHER" id="PTHR46401">
    <property type="entry name" value="GLYCOSYLTRANSFERASE WBBK-RELATED"/>
    <property type="match status" value="1"/>
</dbReference>
<evidence type="ECO:0000313" key="4">
    <source>
        <dbReference type="EMBL" id="MBB5018224.1"/>
    </source>
</evidence>
<keyword evidence="5" id="KW-1185">Reference proteome</keyword>
<dbReference type="AlphaFoldDB" id="A0A840MG50"/>
<sequence>MRTLTYQLHRQPVKGSHHYLRTFESGVLHGQAVVRLLLQLKQHGFLPDVIVAHPGRGESLFVKEVFPESKLIHFCEWYYHPSGVDAGFDPEFPLSLDDQARIRTRNAMHLLNLEQCDVAVAPTHWQKQVHPASYHNKIQVIHEGIDTALLGPNPQAEFTLPNGHTIRTGDPVVTYVARNLEPYRGFHVFMRTLPALLAAHPTCQVMIVGGDSVSYGSKPKHATGWKEALLQEVSIDPNRVHFLGKIPYDRYRLLLQISAAHVYLTYPFVLSWSLLEAMATGCLVIGSDTPPVREVIQHGVNGLLVPFFDQARLVRTLQHALSHPMDYQALRNAAWQQAQGYARERGLATYATLFGAS</sequence>
<dbReference type="Pfam" id="PF00534">
    <property type="entry name" value="Glycos_transf_1"/>
    <property type="match status" value="1"/>
</dbReference>
<dbReference type="GO" id="GO:0009103">
    <property type="term" value="P:lipopolysaccharide biosynthetic process"/>
    <property type="evidence" value="ECO:0007669"/>
    <property type="project" value="TreeGrafter"/>
</dbReference>
<dbReference type="Proteomes" id="UP000575898">
    <property type="component" value="Unassembled WGS sequence"/>
</dbReference>
<dbReference type="CDD" id="cd03818">
    <property type="entry name" value="GT4_ExpC-like"/>
    <property type="match status" value="1"/>
</dbReference>
<evidence type="ECO:0008006" key="6">
    <source>
        <dbReference type="Google" id="ProtNLM"/>
    </source>
</evidence>
<evidence type="ECO:0000256" key="1">
    <source>
        <dbReference type="ARBA" id="ARBA00022679"/>
    </source>
</evidence>
<protein>
    <recommendedName>
        <fullName evidence="6">Glycosyltransferase</fullName>
    </recommendedName>
</protein>
<reference evidence="4 5" key="1">
    <citation type="submission" date="2020-08" db="EMBL/GenBank/DDBJ databases">
        <title>Genomic Encyclopedia of Type Strains, Phase IV (KMG-IV): sequencing the most valuable type-strain genomes for metagenomic binning, comparative biology and taxonomic classification.</title>
        <authorList>
            <person name="Goeker M."/>
        </authorList>
    </citation>
    <scope>NUCLEOTIDE SEQUENCE [LARGE SCALE GENOMIC DNA]</scope>
    <source>
        <strain evidence="4 5">DSM 27165</strain>
    </source>
</reference>
<feature type="domain" description="Glycosyl transferase family 1" evidence="2">
    <location>
        <begin position="162"/>
        <end position="334"/>
    </location>
</feature>
<evidence type="ECO:0000259" key="3">
    <source>
        <dbReference type="Pfam" id="PF12000"/>
    </source>
</evidence>
<dbReference type="Pfam" id="PF12000">
    <property type="entry name" value="Glyco_trans_4_3"/>
    <property type="match status" value="1"/>
</dbReference>
<dbReference type="EMBL" id="JACHHY010000007">
    <property type="protein sequence ID" value="MBB5018224.1"/>
    <property type="molecule type" value="Genomic_DNA"/>
</dbReference>
<name>A0A840MG50_9PROT</name>
<organism evidence="4 5">
    <name type="scientific">Chitinivorax tropicus</name>
    <dbReference type="NCBI Taxonomy" id="714531"/>
    <lineage>
        <taxon>Bacteria</taxon>
        <taxon>Pseudomonadati</taxon>
        <taxon>Pseudomonadota</taxon>
        <taxon>Betaproteobacteria</taxon>
        <taxon>Chitinivorax</taxon>
    </lineage>
</organism>
<dbReference type="GO" id="GO:0016757">
    <property type="term" value="F:glycosyltransferase activity"/>
    <property type="evidence" value="ECO:0007669"/>
    <property type="project" value="InterPro"/>
</dbReference>
<proteinExistence type="predicted"/>
<evidence type="ECO:0000313" key="5">
    <source>
        <dbReference type="Proteomes" id="UP000575898"/>
    </source>
</evidence>
<gene>
    <name evidence="4" type="ORF">HNQ59_001509</name>
</gene>
<feature type="domain" description="Glycosyl transferase family 4" evidence="3">
    <location>
        <begin position="2"/>
        <end position="149"/>
    </location>
</feature>
<keyword evidence="1" id="KW-0808">Transferase</keyword>
<dbReference type="PANTHER" id="PTHR46401:SF2">
    <property type="entry name" value="GLYCOSYLTRANSFERASE WBBK-RELATED"/>
    <property type="match status" value="1"/>
</dbReference>
<evidence type="ECO:0000259" key="2">
    <source>
        <dbReference type="Pfam" id="PF00534"/>
    </source>
</evidence>
<dbReference type="InterPro" id="IPR022623">
    <property type="entry name" value="Glyco_trans_4"/>
</dbReference>
<accession>A0A840MG50</accession>
<dbReference type="SUPFAM" id="SSF53756">
    <property type="entry name" value="UDP-Glycosyltransferase/glycogen phosphorylase"/>
    <property type="match status" value="1"/>
</dbReference>
<dbReference type="InterPro" id="IPR001296">
    <property type="entry name" value="Glyco_trans_1"/>
</dbReference>